<evidence type="ECO:0000256" key="11">
    <source>
        <dbReference type="SAM" id="SignalP"/>
    </source>
</evidence>
<dbReference type="GO" id="GO:0009834">
    <property type="term" value="P:plant-type secondary cell wall biogenesis"/>
    <property type="evidence" value="ECO:0007669"/>
    <property type="project" value="TreeGrafter"/>
</dbReference>
<comment type="subcellular location">
    <subcellularLocation>
        <location evidence="1">Cell membrane</location>
        <topology evidence="1">Lipid-anchor</topology>
        <topology evidence="1">GPI-anchor</topology>
    </subcellularLocation>
</comment>
<dbReference type="EMBL" id="PGOL01000769">
    <property type="protein sequence ID" value="PKI65169.1"/>
    <property type="molecule type" value="Genomic_DNA"/>
</dbReference>
<evidence type="ECO:0000256" key="5">
    <source>
        <dbReference type="ARBA" id="ARBA00022729"/>
    </source>
</evidence>
<dbReference type="FunFam" id="2.30.180.10:FF:000006">
    <property type="entry name" value="Fasciclin-like arabinogalactan protein 11"/>
    <property type="match status" value="1"/>
</dbReference>
<comment type="similarity">
    <text evidence="2">Belongs to the fasciclin-like AGP family.</text>
</comment>
<evidence type="ECO:0000256" key="8">
    <source>
        <dbReference type="ARBA" id="ARBA00023180"/>
    </source>
</evidence>
<feature type="domain" description="FAS1" evidence="12">
    <location>
        <begin position="37"/>
        <end position="182"/>
    </location>
</feature>
<evidence type="ECO:0000313" key="14">
    <source>
        <dbReference type="EMBL" id="PKI65169.1"/>
    </source>
</evidence>
<keyword evidence="7" id="KW-0472">Membrane</keyword>
<keyword evidence="5 11" id="KW-0732">Signal</keyword>
<dbReference type="SUPFAM" id="SSF82153">
    <property type="entry name" value="FAS1 domain"/>
    <property type="match status" value="1"/>
</dbReference>
<gene>
    <name evidence="13" type="ORF">CDL15_Pgr001972</name>
    <name evidence="14" type="ORF">CRG98_014483</name>
</gene>
<keyword evidence="6" id="KW-0654">Proteoglycan</keyword>
<reference evidence="15" key="1">
    <citation type="journal article" date="2017" name="Plant J.">
        <title>The pomegranate (Punica granatum L.) genome and the genomics of punicalagin biosynthesis.</title>
        <authorList>
            <person name="Qin G."/>
            <person name="Xu C."/>
            <person name="Ming R."/>
            <person name="Tang H."/>
            <person name="Guyot R."/>
            <person name="Kramer E.M."/>
            <person name="Hu Y."/>
            <person name="Yi X."/>
            <person name="Qi Y."/>
            <person name="Xu X."/>
            <person name="Gao Z."/>
            <person name="Pan H."/>
            <person name="Jian J."/>
            <person name="Tian Y."/>
            <person name="Yue Z."/>
            <person name="Xu Y."/>
        </authorList>
    </citation>
    <scope>NUCLEOTIDE SEQUENCE [LARGE SCALE GENOMIC DNA]</scope>
    <source>
        <strain evidence="15">cv. Dabenzi</strain>
    </source>
</reference>
<dbReference type="EMBL" id="MTKT01002011">
    <property type="protein sequence ID" value="OWM82398.1"/>
    <property type="molecule type" value="Genomic_DNA"/>
</dbReference>
<dbReference type="InterPro" id="IPR000782">
    <property type="entry name" value="FAS1_domain"/>
</dbReference>
<name>A0A218XC89_PUNGR</name>
<proteinExistence type="inferred from homology"/>
<dbReference type="Gene3D" id="2.30.180.10">
    <property type="entry name" value="FAS1 domain"/>
    <property type="match status" value="1"/>
</dbReference>
<dbReference type="STRING" id="22663.A0A218XC89"/>
<dbReference type="InterPro" id="IPR045003">
    <property type="entry name" value="FLA_A"/>
</dbReference>
<keyword evidence="4" id="KW-0449">Lipoprotein</keyword>
<evidence type="ECO:0000256" key="4">
    <source>
        <dbReference type="ARBA" id="ARBA00022622"/>
    </source>
</evidence>
<dbReference type="GeneID" id="116206892"/>
<dbReference type="AlphaFoldDB" id="A0A218XC89"/>
<reference evidence="14 16" key="3">
    <citation type="submission" date="2017-11" db="EMBL/GenBank/DDBJ databases">
        <title>De-novo sequencing of pomegranate (Punica granatum L.) genome.</title>
        <authorList>
            <person name="Akparov Z."/>
            <person name="Amiraslanov A."/>
            <person name="Hajiyeva S."/>
            <person name="Abbasov M."/>
            <person name="Kaur K."/>
            <person name="Hamwieh A."/>
            <person name="Solovyev V."/>
            <person name="Salamov A."/>
            <person name="Braich B."/>
            <person name="Kosarev P."/>
            <person name="Mahmoud A."/>
            <person name="Hajiyev E."/>
            <person name="Babayeva S."/>
            <person name="Izzatullayeva V."/>
            <person name="Mammadov A."/>
            <person name="Mammadov A."/>
            <person name="Sharifova S."/>
            <person name="Ojaghi J."/>
            <person name="Eynullazada K."/>
            <person name="Bayramov B."/>
            <person name="Abdulazimova A."/>
            <person name="Shahmuradov I."/>
        </authorList>
    </citation>
    <scope>NUCLEOTIDE SEQUENCE [LARGE SCALE GENOMIC DNA]</scope>
    <source>
        <strain evidence="14">AG2017</strain>
        <strain evidence="16">cv. AG2017</strain>
        <tissue evidence="14">Leaf</tissue>
    </source>
</reference>
<evidence type="ECO:0000256" key="10">
    <source>
        <dbReference type="SAM" id="MobiDB-lite"/>
    </source>
</evidence>
<comment type="function">
    <text evidence="9">May be a cell surface adhesion protein.</text>
</comment>
<evidence type="ECO:0000313" key="15">
    <source>
        <dbReference type="Proteomes" id="UP000197138"/>
    </source>
</evidence>
<keyword evidence="8" id="KW-0325">Glycoprotein</keyword>
<accession>A0A218XC89</accession>
<keyword evidence="16" id="KW-1185">Reference proteome</keyword>
<dbReference type="GO" id="GO:0005886">
    <property type="term" value="C:plasma membrane"/>
    <property type="evidence" value="ECO:0007669"/>
    <property type="project" value="UniProtKB-SubCell"/>
</dbReference>
<evidence type="ECO:0000256" key="7">
    <source>
        <dbReference type="ARBA" id="ARBA00023136"/>
    </source>
</evidence>
<keyword evidence="3" id="KW-1003">Cell membrane</keyword>
<organism evidence="13 15">
    <name type="scientific">Punica granatum</name>
    <name type="common">Pomegranate</name>
    <dbReference type="NCBI Taxonomy" id="22663"/>
    <lineage>
        <taxon>Eukaryota</taxon>
        <taxon>Viridiplantae</taxon>
        <taxon>Streptophyta</taxon>
        <taxon>Embryophyta</taxon>
        <taxon>Tracheophyta</taxon>
        <taxon>Spermatophyta</taxon>
        <taxon>Magnoliopsida</taxon>
        <taxon>eudicotyledons</taxon>
        <taxon>Gunneridae</taxon>
        <taxon>Pentapetalae</taxon>
        <taxon>rosids</taxon>
        <taxon>malvids</taxon>
        <taxon>Myrtales</taxon>
        <taxon>Lythraceae</taxon>
        <taxon>Punica</taxon>
    </lineage>
</organism>
<dbReference type="Pfam" id="PF02469">
    <property type="entry name" value="Fasciclin"/>
    <property type="match status" value="1"/>
</dbReference>
<keyword evidence="4" id="KW-0336">GPI-anchor</keyword>
<dbReference type="InterPro" id="IPR036378">
    <property type="entry name" value="FAS1_dom_sf"/>
</dbReference>
<evidence type="ECO:0000313" key="16">
    <source>
        <dbReference type="Proteomes" id="UP000233551"/>
    </source>
</evidence>
<dbReference type="Proteomes" id="UP000233551">
    <property type="component" value="Unassembled WGS sequence"/>
</dbReference>
<dbReference type="OrthoDB" id="286301at2759"/>
<reference evidence="13" key="2">
    <citation type="submission" date="2017-06" db="EMBL/GenBank/DDBJ databases">
        <title>The pomegranate genome and the genomics of punicalagin biosynthesis.</title>
        <authorList>
            <person name="Xu C."/>
        </authorList>
    </citation>
    <scope>NUCLEOTIDE SEQUENCE [LARGE SCALE GENOMIC DNA]</scope>
    <source>
        <tissue evidence="13">Fresh leaf</tissue>
    </source>
</reference>
<dbReference type="Proteomes" id="UP000197138">
    <property type="component" value="Unassembled WGS sequence"/>
</dbReference>
<evidence type="ECO:0000256" key="1">
    <source>
        <dbReference type="ARBA" id="ARBA00004609"/>
    </source>
</evidence>
<evidence type="ECO:0000259" key="12">
    <source>
        <dbReference type="PROSITE" id="PS50213"/>
    </source>
</evidence>
<evidence type="ECO:0000313" key="13">
    <source>
        <dbReference type="EMBL" id="OWM82398.1"/>
    </source>
</evidence>
<dbReference type="PANTHER" id="PTHR32077:SF65">
    <property type="entry name" value="FASCICLIN-LIKE ARABINOGALACTAN PROTEIN 11"/>
    <property type="match status" value="1"/>
</dbReference>
<evidence type="ECO:0000256" key="9">
    <source>
        <dbReference type="ARBA" id="ARBA00024686"/>
    </source>
</evidence>
<evidence type="ECO:0000256" key="6">
    <source>
        <dbReference type="ARBA" id="ARBA00022974"/>
    </source>
</evidence>
<feature type="chain" id="PRO_5014071921" description="FAS1 domain-containing protein" evidence="11">
    <location>
        <begin position="26"/>
        <end position="252"/>
    </location>
</feature>
<dbReference type="GO" id="GO:0098552">
    <property type="term" value="C:side of membrane"/>
    <property type="evidence" value="ECO:0007669"/>
    <property type="project" value="UniProtKB-KW"/>
</dbReference>
<dbReference type="PANTHER" id="PTHR32077">
    <property type="entry name" value="FASCICLIN-LIKE ARABINOGALACTAN PROTEIN"/>
    <property type="match status" value="1"/>
</dbReference>
<evidence type="ECO:0000256" key="2">
    <source>
        <dbReference type="ARBA" id="ARBA00007843"/>
    </source>
</evidence>
<feature type="compositionally biased region" description="Low complexity" evidence="10">
    <location>
        <begin position="207"/>
        <end position="224"/>
    </location>
</feature>
<feature type="signal peptide" evidence="11">
    <location>
        <begin position="1"/>
        <end position="25"/>
    </location>
</feature>
<feature type="region of interest" description="Disordered" evidence="10">
    <location>
        <begin position="193"/>
        <end position="226"/>
    </location>
</feature>
<protein>
    <recommendedName>
        <fullName evidence="12">FAS1 domain-containing protein</fullName>
    </recommendedName>
</protein>
<dbReference type="PROSITE" id="PS50213">
    <property type="entry name" value="FAS1"/>
    <property type="match status" value="1"/>
</dbReference>
<evidence type="ECO:0000256" key="3">
    <source>
        <dbReference type="ARBA" id="ARBA00022475"/>
    </source>
</evidence>
<dbReference type="SMART" id="SM00554">
    <property type="entry name" value="FAS1"/>
    <property type="match status" value="1"/>
</dbReference>
<sequence length="252" mass="26402">MQQLNLLSLYFLFLLTIQQWAGTSAQAQAPAPAPSGPTNITQILEKAGQFTTFIRLLKSTQEADQINTMLNSSSNQALTIFSPTDNAFSGLASGALNSLSDQQKIQLIQFHILPAFISTSQFQTVSNPLRTQAGNADDGKFSLNVSTSGNQVNLTTGVDTTTVSNTIYTDKRLAVYQVDKVLLPLALFGTPASPAPAPSKPGKDVPTSSDSSAGSSDTVDTSAAHDSSLRRLGVATRVTVGGAILAAISLAL</sequence>
<comment type="caution">
    <text evidence="13">The sequence shown here is derived from an EMBL/GenBank/DDBJ whole genome shotgun (WGS) entry which is preliminary data.</text>
</comment>